<name>A0A182YM00_ANOST</name>
<keyword evidence="2" id="KW-1185">Reference proteome</keyword>
<protein>
    <submittedName>
        <fullName evidence="1">Uncharacterized protein</fullName>
    </submittedName>
</protein>
<dbReference type="Proteomes" id="UP000076408">
    <property type="component" value="Unassembled WGS sequence"/>
</dbReference>
<proteinExistence type="predicted"/>
<dbReference type="VEuPathDB" id="VectorBase:ASTEI09486"/>
<evidence type="ECO:0000313" key="1">
    <source>
        <dbReference type="EnsemblMetazoa" id="ASTEI09486-PA"/>
    </source>
</evidence>
<dbReference type="EnsemblMetazoa" id="ASTEI09486-RA">
    <property type="protein sequence ID" value="ASTEI09486-PA"/>
    <property type="gene ID" value="ASTEI09486"/>
</dbReference>
<sequence length="72" mass="8274">MVMVWSAVTAGSRSLIARINRQWGPPKSQDAIPLNYCAWGGIRESKIGTKKYQSLDQLKQALRREWARPFRV</sequence>
<evidence type="ECO:0000313" key="2">
    <source>
        <dbReference type="Proteomes" id="UP000076408"/>
    </source>
</evidence>
<organism evidence="1 2">
    <name type="scientific">Anopheles stephensi</name>
    <name type="common">Indo-Pakistan malaria mosquito</name>
    <dbReference type="NCBI Taxonomy" id="30069"/>
    <lineage>
        <taxon>Eukaryota</taxon>
        <taxon>Metazoa</taxon>
        <taxon>Ecdysozoa</taxon>
        <taxon>Arthropoda</taxon>
        <taxon>Hexapoda</taxon>
        <taxon>Insecta</taxon>
        <taxon>Pterygota</taxon>
        <taxon>Neoptera</taxon>
        <taxon>Endopterygota</taxon>
        <taxon>Diptera</taxon>
        <taxon>Nematocera</taxon>
        <taxon>Culicoidea</taxon>
        <taxon>Culicidae</taxon>
        <taxon>Anophelinae</taxon>
        <taxon>Anopheles</taxon>
    </lineage>
</organism>
<dbReference type="AlphaFoldDB" id="A0A182YM00"/>
<reference evidence="1" key="2">
    <citation type="submission" date="2020-05" db="UniProtKB">
        <authorList>
            <consortium name="EnsemblMetazoa"/>
        </authorList>
    </citation>
    <scope>IDENTIFICATION</scope>
    <source>
        <strain evidence="1">Indian</strain>
    </source>
</reference>
<accession>A0A182YM00</accession>
<reference evidence="2" key="1">
    <citation type="journal article" date="2014" name="Genome Biol.">
        <title>Genome analysis of a major urban malaria vector mosquito, Anopheles stephensi.</title>
        <authorList>
            <person name="Jiang X."/>
            <person name="Peery A."/>
            <person name="Hall A.B."/>
            <person name="Sharma A."/>
            <person name="Chen X.G."/>
            <person name="Waterhouse R.M."/>
            <person name="Komissarov A."/>
            <person name="Riehle M.M."/>
            <person name="Shouche Y."/>
            <person name="Sharakhova M.V."/>
            <person name="Lawson D."/>
            <person name="Pakpour N."/>
            <person name="Arensburger P."/>
            <person name="Davidson V.L."/>
            <person name="Eiglmeier K."/>
            <person name="Emrich S."/>
            <person name="George P."/>
            <person name="Kennedy R.C."/>
            <person name="Mane S.P."/>
            <person name="Maslen G."/>
            <person name="Oringanje C."/>
            <person name="Qi Y."/>
            <person name="Settlage R."/>
            <person name="Tojo M."/>
            <person name="Tubio J.M."/>
            <person name="Unger M.F."/>
            <person name="Wang B."/>
            <person name="Vernick K.D."/>
            <person name="Ribeiro J.M."/>
            <person name="James A.A."/>
            <person name="Michel K."/>
            <person name="Riehle M.A."/>
            <person name="Luckhart S."/>
            <person name="Sharakhov I.V."/>
            <person name="Tu Z."/>
        </authorList>
    </citation>
    <scope>NUCLEOTIDE SEQUENCE [LARGE SCALE GENOMIC DNA]</scope>
    <source>
        <strain evidence="2">Indian</strain>
    </source>
</reference>